<keyword evidence="9" id="KW-1185">Reference proteome</keyword>
<dbReference type="GO" id="GO:0004674">
    <property type="term" value="F:protein serine/threonine kinase activity"/>
    <property type="evidence" value="ECO:0007669"/>
    <property type="project" value="UniProtKB-KW"/>
</dbReference>
<dbReference type="PROSITE" id="PS50011">
    <property type="entry name" value="PROTEIN_KINASE_DOM"/>
    <property type="match status" value="1"/>
</dbReference>
<evidence type="ECO:0000313" key="8">
    <source>
        <dbReference type="EMBL" id="MBR7835643.1"/>
    </source>
</evidence>
<reference evidence="8" key="1">
    <citation type="submission" date="2021-04" db="EMBL/GenBank/DDBJ databases">
        <title>Genome based classification of Actinospica acidithermotolerans sp. nov., an actinobacterium isolated from an Indonesian hot spring.</title>
        <authorList>
            <person name="Kusuma A.B."/>
            <person name="Putra K.E."/>
            <person name="Nafisah S."/>
            <person name="Loh J."/>
            <person name="Nouioui I."/>
            <person name="Goodfellow M."/>
        </authorList>
    </citation>
    <scope>NUCLEOTIDE SEQUENCE</scope>
    <source>
        <strain evidence="8">CSCA 57</strain>
    </source>
</reference>
<dbReference type="Pfam" id="PF00069">
    <property type="entry name" value="Pkinase"/>
    <property type="match status" value="1"/>
</dbReference>
<evidence type="ECO:0000256" key="1">
    <source>
        <dbReference type="ARBA" id="ARBA00022679"/>
    </source>
</evidence>
<feature type="binding site" evidence="5">
    <location>
        <position position="35"/>
    </location>
    <ligand>
        <name>ATP</name>
        <dbReference type="ChEBI" id="CHEBI:30616"/>
    </ligand>
</feature>
<dbReference type="Proteomes" id="UP000675781">
    <property type="component" value="Unassembled WGS sequence"/>
</dbReference>
<comment type="caution">
    <text evidence="8">The sequence shown here is derived from an EMBL/GenBank/DDBJ whole genome shotgun (WGS) entry which is preliminary data.</text>
</comment>
<feature type="compositionally biased region" description="Pro residues" evidence="6">
    <location>
        <begin position="295"/>
        <end position="329"/>
    </location>
</feature>
<keyword evidence="4 5" id="KW-0067">ATP-binding</keyword>
<dbReference type="Gene3D" id="3.30.200.20">
    <property type="entry name" value="Phosphorylase Kinase, domain 1"/>
    <property type="match status" value="1"/>
</dbReference>
<protein>
    <submittedName>
        <fullName evidence="8">Serine/threonine protein kinase</fullName>
    </submittedName>
</protein>
<dbReference type="PROSITE" id="PS00108">
    <property type="entry name" value="PROTEIN_KINASE_ST"/>
    <property type="match status" value="1"/>
</dbReference>
<proteinExistence type="predicted"/>
<dbReference type="PROSITE" id="PS00107">
    <property type="entry name" value="PROTEIN_KINASE_ATP"/>
    <property type="match status" value="1"/>
</dbReference>
<dbReference type="PANTHER" id="PTHR43289">
    <property type="entry name" value="MITOGEN-ACTIVATED PROTEIN KINASE KINASE KINASE 20-RELATED"/>
    <property type="match status" value="1"/>
</dbReference>
<dbReference type="SMART" id="SM00220">
    <property type="entry name" value="S_TKc"/>
    <property type="match status" value="1"/>
</dbReference>
<keyword evidence="8" id="KW-0723">Serine/threonine-protein kinase</keyword>
<dbReference type="InterPro" id="IPR000719">
    <property type="entry name" value="Prot_kinase_dom"/>
</dbReference>
<feature type="domain" description="Protein kinase" evidence="7">
    <location>
        <begin position="5"/>
        <end position="257"/>
    </location>
</feature>
<evidence type="ECO:0000256" key="5">
    <source>
        <dbReference type="PROSITE-ProRule" id="PRU10141"/>
    </source>
</evidence>
<keyword evidence="1" id="KW-0808">Transferase</keyword>
<evidence type="ECO:0000259" key="7">
    <source>
        <dbReference type="PROSITE" id="PS50011"/>
    </source>
</evidence>
<sequence length="561" mass="56920">MVGPYRIEAVLGQGGMGRVFLARDTRDERVPAAVKVLARTGDATAWSRFRRELAAARRVQGHGTARVLDGDGEADPPWLAVEYITGPTLDRLVAERGPLDAAAAAGLAVGVAGALGEIHAAGVVHRDLKPANIILSPDGPRVVDFGIARTVDATTLSVTGWAMGTPGYMAPEQITDPRTVGTAADVFALGSVLVFAATGASPYHGGDAPSVVYRIVHEAPRLSGVPASLRPLAEACLARDPAARPRVEAVAAAALRIVDFEAARSAERARELVEPLAATAPPRRVPELPAFTFPVPLPSPSAPGPSTPPGTPTPIPTPDPAVPPLPPAADPYDLTLATRTTAGRIPAGRRRRSLALLTVLAVAALGVSGWFAAEALAHPSPGASATGTSRTSGTVGARVGSTSFAGGTVVLGPGCGTSSWGVFSVTSTTLERGVGGGDPACGGAADAFRKSGSDAEASPPASRATWHFRFHRSVRCTLSVYIAAADPSSGRALYQVTAHGAVTTFAIAQGQAKGTFVTPAALTGLTAPNGDIELVLTDLTAAAGDANHVTASSVSAACQVA</sequence>
<evidence type="ECO:0000256" key="4">
    <source>
        <dbReference type="ARBA" id="ARBA00022840"/>
    </source>
</evidence>
<dbReference type="CDD" id="cd14014">
    <property type="entry name" value="STKc_PknB_like"/>
    <property type="match status" value="1"/>
</dbReference>
<dbReference type="GO" id="GO:0005524">
    <property type="term" value="F:ATP binding"/>
    <property type="evidence" value="ECO:0007669"/>
    <property type="project" value="UniProtKB-UniRule"/>
</dbReference>
<dbReference type="InterPro" id="IPR011009">
    <property type="entry name" value="Kinase-like_dom_sf"/>
</dbReference>
<evidence type="ECO:0000256" key="2">
    <source>
        <dbReference type="ARBA" id="ARBA00022741"/>
    </source>
</evidence>
<keyword evidence="3 8" id="KW-0418">Kinase</keyword>
<dbReference type="EMBL" id="JAGSOG010000103">
    <property type="protein sequence ID" value="MBR7835643.1"/>
    <property type="molecule type" value="Genomic_DNA"/>
</dbReference>
<dbReference type="PANTHER" id="PTHR43289:SF34">
    <property type="entry name" value="SERINE_THREONINE-PROTEIN KINASE YBDM-RELATED"/>
    <property type="match status" value="1"/>
</dbReference>
<gene>
    <name evidence="8" type="ORF">KDL01_20375</name>
</gene>
<dbReference type="InterPro" id="IPR008271">
    <property type="entry name" value="Ser/Thr_kinase_AS"/>
</dbReference>
<evidence type="ECO:0000256" key="3">
    <source>
        <dbReference type="ARBA" id="ARBA00022777"/>
    </source>
</evidence>
<dbReference type="SUPFAM" id="SSF56112">
    <property type="entry name" value="Protein kinase-like (PK-like)"/>
    <property type="match status" value="1"/>
</dbReference>
<dbReference type="InterPro" id="IPR017441">
    <property type="entry name" value="Protein_kinase_ATP_BS"/>
</dbReference>
<organism evidence="8 9">
    <name type="scientific">Actinospica durhamensis</name>
    <dbReference type="NCBI Taxonomy" id="1508375"/>
    <lineage>
        <taxon>Bacteria</taxon>
        <taxon>Bacillati</taxon>
        <taxon>Actinomycetota</taxon>
        <taxon>Actinomycetes</taxon>
        <taxon>Catenulisporales</taxon>
        <taxon>Actinospicaceae</taxon>
        <taxon>Actinospica</taxon>
    </lineage>
</organism>
<name>A0A941ER52_9ACTN</name>
<dbReference type="AlphaFoldDB" id="A0A941ER52"/>
<evidence type="ECO:0000313" key="9">
    <source>
        <dbReference type="Proteomes" id="UP000675781"/>
    </source>
</evidence>
<dbReference type="RefSeq" id="WP_212530133.1">
    <property type="nucleotide sequence ID" value="NZ_JAGSOG010000103.1"/>
</dbReference>
<feature type="region of interest" description="Disordered" evidence="6">
    <location>
        <begin position="295"/>
        <end position="331"/>
    </location>
</feature>
<dbReference type="Gene3D" id="1.10.510.10">
    <property type="entry name" value="Transferase(Phosphotransferase) domain 1"/>
    <property type="match status" value="1"/>
</dbReference>
<accession>A0A941ER52</accession>
<evidence type="ECO:0000256" key="6">
    <source>
        <dbReference type="SAM" id="MobiDB-lite"/>
    </source>
</evidence>
<keyword evidence="2 5" id="KW-0547">Nucleotide-binding</keyword>